<name>A0A0G4HDI7_9ALVE</name>
<dbReference type="PANTHER" id="PTHR11347">
    <property type="entry name" value="CYCLIC NUCLEOTIDE PHOSPHODIESTERASE"/>
    <property type="match status" value="1"/>
</dbReference>
<keyword evidence="1" id="KW-0479">Metal-binding</keyword>
<feature type="transmembrane region" description="Helical" evidence="4">
    <location>
        <begin position="105"/>
        <end position="126"/>
    </location>
</feature>
<dbReference type="InterPro" id="IPR036971">
    <property type="entry name" value="PDEase_catalytic_dom_sf"/>
</dbReference>
<evidence type="ECO:0000256" key="2">
    <source>
        <dbReference type="ARBA" id="ARBA00022801"/>
    </source>
</evidence>
<dbReference type="AlphaFoldDB" id="A0A0G4HDI7"/>
<dbReference type="EMBL" id="CDMZ01002320">
    <property type="protein sequence ID" value="CEM41844.1"/>
    <property type="molecule type" value="Genomic_DNA"/>
</dbReference>
<dbReference type="Gene3D" id="1.10.1300.10">
    <property type="entry name" value="3'5'-cyclic nucleotide phosphodiesterase, catalytic domain"/>
    <property type="match status" value="1"/>
</dbReference>
<feature type="domain" description="PDEase" evidence="5">
    <location>
        <begin position="462"/>
        <end position="656"/>
    </location>
</feature>
<feature type="transmembrane region" description="Helical" evidence="4">
    <location>
        <begin position="259"/>
        <end position="281"/>
    </location>
</feature>
<dbReference type="GO" id="GO:0046872">
    <property type="term" value="F:metal ion binding"/>
    <property type="evidence" value="ECO:0007669"/>
    <property type="project" value="UniProtKB-KW"/>
</dbReference>
<feature type="region of interest" description="Disordered" evidence="3">
    <location>
        <begin position="598"/>
        <end position="618"/>
    </location>
</feature>
<dbReference type="GO" id="GO:0004114">
    <property type="term" value="F:3',5'-cyclic-nucleotide phosphodiesterase activity"/>
    <property type="evidence" value="ECO:0007669"/>
    <property type="project" value="InterPro"/>
</dbReference>
<gene>
    <name evidence="6" type="ORF">Cvel_26311</name>
</gene>
<dbReference type="GO" id="GO:0007165">
    <property type="term" value="P:signal transduction"/>
    <property type="evidence" value="ECO:0007669"/>
    <property type="project" value="InterPro"/>
</dbReference>
<feature type="transmembrane region" description="Helical" evidence="4">
    <location>
        <begin position="229"/>
        <end position="247"/>
    </location>
</feature>
<evidence type="ECO:0000256" key="1">
    <source>
        <dbReference type="ARBA" id="ARBA00022723"/>
    </source>
</evidence>
<dbReference type="Pfam" id="PF00233">
    <property type="entry name" value="PDEase_I"/>
    <property type="match status" value="1"/>
</dbReference>
<reference evidence="6" key="1">
    <citation type="submission" date="2014-11" db="EMBL/GenBank/DDBJ databases">
        <authorList>
            <person name="Otto D Thomas"/>
            <person name="Naeem Raeece"/>
        </authorList>
    </citation>
    <scope>NUCLEOTIDE SEQUENCE</scope>
</reference>
<feature type="transmembrane region" description="Helical" evidence="4">
    <location>
        <begin position="138"/>
        <end position="158"/>
    </location>
</feature>
<evidence type="ECO:0000259" key="5">
    <source>
        <dbReference type="PROSITE" id="PS51845"/>
    </source>
</evidence>
<evidence type="ECO:0000256" key="3">
    <source>
        <dbReference type="SAM" id="MobiDB-lite"/>
    </source>
</evidence>
<accession>A0A0G4HDI7</accession>
<keyword evidence="4" id="KW-0472">Membrane</keyword>
<keyword evidence="4" id="KW-0812">Transmembrane</keyword>
<dbReference type="InterPro" id="IPR002073">
    <property type="entry name" value="PDEase_catalytic_dom"/>
</dbReference>
<sequence>MQKQPTFPTPVAVFVPEEIEENETSTAEGCQVEGRRGKKASFIGDQKPSLCERLRTFLKNPVSEDNVTRSFSLKHQVHRWSGYFMDAKMEDRFLKSRLEGRRRGFMALSLVFIFIETLDWGLGAISSYQTDLDIARKCLTFIITLCFLFTGLFFWRSFHHLEKVMAGAIIFWVFCLSMLREEILFGSTSAETQAAVCGTDLFFNEAAIMTLTTAFTVSMIISVPLRRPLLVLTVGSVAVISIVTEFVEGSICGLAKQEVAVLTFFLLCEVVVLGAVMAAVLKEEPAFIPAVRLSVKLQYYLRILLTTIGHQRTRIANLVDERDDLLRSKGGTSSVERLVNLLAEVSRGLRKMENFFLVPVSLMLLPVASKLPQSLAELPEEVEGQLSLSSEAEAHWGLDLRELLGVAVEGRLNGSDREDLEGGMGFVVKIKHPLPIVGVHLLRPLFQDPLQLTAIRKLTNFLTVHFQFMSSLKLRTKGDEFRQCLSRESWLNRMISEQSGKNMEQDVWLVTRGCLKAADLGHSAKPWEIHKKYSFAVTQEFFGQGDLEIAMQLPVSPLCSREGASPESLCKSQSGFLSFVCKELFVELSLIEQMARTGSGARDAGGGESSRCAPMHSPTSLCDEAESAGSCSRIAAVCVRHLNENVSRWNDTASTAALVPVGRSAYLFEEPQDKATLLASHPAVAPRGRDGGTATRTSMVSEELRTPLLSPGKEKGRTFFFDQETGERTGKPR</sequence>
<keyword evidence="2" id="KW-0378">Hydrolase</keyword>
<keyword evidence="4" id="KW-1133">Transmembrane helix</keyword>
<dbReference type="PROSITE" id="PS51845">
    <property type="entry name" value="PDEASE_I_2"/>
    <property type="match status" value="1"/>
</dbReference>
<dbReference type="SUPFAM" id="SSF109604">
    <property type="entry name" value="HD-domain/PDEase-like"/>
    <property type="match status" value="1"/>
</dbReference>
<feature type="transmembrane region" description="Helical" evidence="4">
    <location>
        <begin position="164"/>
        <end position="180"/>
    </location>
</feature>
<organism evidence="6">
    <name type="scientific">Chromera velia CCMP2878</name>
    <dbReference type="NCBI Taxonomy" id="1169474"/>
    <lineage>
        <taxon>Eukaryota</taxon>
        <taxon>Sar</taxon>
        <taxon>Alveolata</taxon>
        <taxon>Colpodellida</taxon>
        <taxon>Chromeraceae</taxon>
        <taxon>Chromera</taxon>
    </lineage>
</organism>
<dbReference type="VEuPathDB" id="CryptoDB:Cvel_26311"/>
<feature type="transmembrane region" description="Helical" evidence="4">
    <location>
        <begin position="201"/>
        <end position="223"/>
    </location>
</feature>
<protein>
    <recommendedName>
        <fullName evidence="5">PDEase domain-containing protein</fullName>
    </recommendedName>
</protein>
<evidence type="ECO:0000313" key="6">
    <source>
        <dbReference type="EMBL" id="CEM41844.1"/>
    </source>
</evidence>
<proteinExistence type="predicted"/>
<evidence type="ECO:0000256" key="4">
    <source>
        <dbReference type="SAM" id="Phobius"/>
    </source>
</evidence>
<dbReference type="PhylomeDB" id="A0A0G4HDI7"/>